<proteinExistence type="predicted"/>
<feature type="transmembrane region" description="Helical" evidence="6">
    <location>
        <begin position="47"/>
        <end position="69"/>
    </location>
</feature>
<feature type="transmembrane region" description="Helical" evidence="6">
    <location>
        <begin position="317"/>
        <end position="337"/>
    </location>
</feature>
<comment type="subcellular location">
    <subcellularLocation>
        <location evidence="1">Membrane</location>
        <topology evidence="1">Multi-pass membrane protein</topology>
    </subcellularLocation>
</comment>
<dbReference type="PANTHER" id="PTHR12570">
    <property type="match status" value="1"/>
</dbReference>
<evidence type="ECO:0000256" key="5">
    <source>
        <dbReference type="SAM" id="MobiDB-lite"/>
    </source>
</evidence>
<feature type="compositionally biased region" description="Polar residues" evidence="5">
    <location>
        <begin position="523"/>
        <end position="537"/>
    </location>
</feature>
<feature type="region of interest" description="Disordered" evidence="5">
    <location>
        <begin position="467"/>
        <end position="585"/>
    </location>
</feature>
<dbReference type="InterPro" id="IPR037185">
    <property type="entry name" value="EmrE-like"/>
</dbReference>
<dbReference type="Pfam" id="PF05653">
    <property type="entry name" value="Mg_trans_NIPA"/>
    <property type="match status" value="1"/>
</dbReference>
<keyword evidence="4 6" id="KW-0472">Membrane</keyword>
<feature type="region of interest" description="Disordered" evidence="5">
    <location>
        <begin position="88"/>
        <end position="129"/>
    </location>
</feature>
<feature type="compositionally biased region" description="Polar residues" evidence="5">
    <location>
        <begin position="559"/>
        <end position="570"/>
    </location>
</feature>
<evidence type="ECO:0000256" key="6">
    <source>
        <dbReference type="SAM" id="Phobius"/>
    </source>
</evidence>
<gene>
    <name evidence="7" type="ORF">VP1G_06451</name>
</gene>
<feature type="compositionally biased region" description="Polar residues" evidence="5">
    <location>
        <begin position="707"/>
        <end position="716"/>
    </location>
</feature>
<dbReference type="SUPFAM" id="SSF103481">
    <property type="entry name" value="Multidrug resistance efflux transporter EmrE"/>
    <property type="match status" value="1"/>
</dbReference>
<feature type="region of interest" description="Disordered" evidence="5">
    <location>
        <begin position="692"/>
        <end position="716"/>
    </location>
</feature>
<feature type="region of interest" description="Disordered" evidence="5">
    <location>
        <begin position="598"/>
        <end position="643"/>
    </location>
</feature>
<evidence type="ECO:0000313" key="7">
    <source>
        <dbReference type="EMBL" id="KUI59219.1"/>
    </source>
</evidence>
<sequence length="716" mass="76984">MYLPILPASIPARSIAQYIPVYTSPQYLFSDNGNDNPDDPKKGLENWSSLIGIITAVVGNILIALALNVQRYAHTQLHKERARVRERAKQALKNAQNGGSQSGYGAVDEPGNGSSARSDDEAEYAQDTDPLARSFQSAGSGWSENSDEDAPKPVSTYLQSPYWWLGQILITVGEMGNFLAYGFAPASIVSPLGVVALVSNCIIAPIIFKERFRSRDFWGVVIAVFGAVTVVLSANTQETKLDPHAVLKAITTMEFEVYMGVTCGLIILLMWLSPKYGNRTILIDLSLVGLFGGYTALSTKGVSSMLSSTLLGAFTTPVTYVLLVILLGTAIMQVRYLNNALQRFDSTQVIPIQFVSFTLCVIIGSAVLYRDFERTTGEQAIKFIGGCLLTFFGVFLITSGRPPADEDEDLLSDEEGVEETIGLAEQDLHEPESPGQHRHRGSDAKSSRRSSRVSFMDALNKPLAVLAEHGAPTSRTPTATSKTPLLHSGEASESAPLLQTQSREPPPPQPVHPGVQHALSYESAVSISSATPMNSEPPTHPGTPSAHNPSAIHIPDGSSVASRPTTSSASRPHLQHFTGPLFSPSPFHSTVSGLVPATLLKDGSPTARRPSSRRHSRPSLRSSLYVPQNGLAENARGEERAEGLGTMSAIERSRTAEESQIYGDNGNSNGVRSRARSLTHTMGELFGLRGKREAEAARGENGGHAGRNTNISTETL</sequence>
<feature type="transmembrane region" description="Helical" evidence="6">
    <location>
        <begin position="217"/>
        <end position="235"/>
    </location>
</feature>
<name>A0A194V5M7_CYTMA</name>
<evidence type="ECO:0000256" key="3">
    <source>
        <dbReference type="ARBA" id="ARBA00022989"/>
    </source>
</evidence>
<accession>A0A194V5M7</accession>
<dbReference type="GO" id="GO:0015095">
    <property type="term" value="F:magnesium ion transmembrane transporter activity"/>
    <property type="evidence" value="ECO:0007669"/>
    <property type="project" value="InterPro"/>
</dbReference>
<dbReference type="Proteomes" id="UP000078576">
    <property type="component" value="Unassembled WGS sequence"/>
</dbReference>
<feature type="transmembrane region" description="Helical" evidence="6">
    <location>
        <begin position="188"/>
        <end position="208"/>
    </location>
</feature>
<keyword evidence="3 6" id="KW-1133">Transmembrane helix</keyword>
<feature type="transmembrane region" description="Helical" evidence="6">
    <location>
        <begin position="349"/>
        <end position="368"/>
    </location>
</feature>
<dbReference type="OrthoDB" id="165382at2759"/>
<feature type="transmembrane region" description="Helical" evidence="6">
    <location>
        <begin position="280"/>
        <end position="297"/>
    </location>
</feature>
<feature type="region of interest" description="Disordered" evidence="5">
    <location>
        <begin position="425"/>
        <end position="453"/>
    </location>
</feature>
<evidence type="ECO:0000313" key="8">
    <source>
        <dbReference type="Proteomes" id="UP000078576"/>
    </source>
</evidence>
<evidence type="ECO:0000256" key="1">
    <source>
        <dbReference type="ARBA" id="ARBA00004141"/>
    </source>
</evidence>
<keyword evidence="2 6" id="KW-0812">Transmembrane</keyword>
<feature type="compositionally biased region" description="Polar residues" evidence="5">
    <location>
        <begin position="473"/>
        <end position="483"/>
    </location>
</feature>
<dbReference type="EMBL" id="KN714726">
    <property type="protein sequence ID" value="KUI59219.1"/>
    <property type="molecule type" value="Genomic_DNA"/>
</dbReference>
<dbReference type="GO" id="GO:0016020">
    <property type="term" value="C:membrane"/>
    <property type="evidence" value="ECO:0007669"/>
    <property type="project" value="UniProtKB-SubCell"/>
</dbReference>
<evidence type="ECO:0000256" key="2">
    <source>
        <dbReference type="ARBA" id="ARBA00022692"/>
    </source>
</evidence>
<dbReference type="PANTHER" id="PTHR12570:SF65">
    <property type="entry name" value="MAGNESIUM TRANSPORTER NIPA9-RELATED"/>
    <property type="match status" value="1"/>
</dbReference>
<protein>
    <submittedName>
        <fullName evidence="7">NIPA-like protein 2</fullName>
    </submittedName>
</protein>
<feature type="compositionally biased region" description="Low complexity" evidence="5">
    <location>
        <begin position="619"/>
        <end position="634"/>
    </location>
</feature>
<evidence type="ECO:0000256" key="4">
    <source>
        <dbReference type="ARBA" id="ARBA00023136"/>
    </source>
</evidence>
<dbReference type="InterPro" id="IPR008521">
    <property type="entry name" value="Mg_trans_NIPA"/>
</dbReference>
<reference evidence="8" key="1">
    <citation type="submission" date="2014-12" db="EMBL/GenBank/DDBJ databases">
        <title>Genome Sequence of Valsa Canker Pathogens Uncovers a Specific Adaption of Colonization on Woody Bark.</title>
        <authorList>
            <person name="Yin Z."/>
            <person name="Liu H."/>
            <person name="Gao X."/>
            <person name="Li Z."/>
            <person name="Song N."/>
            <person name="Ke X."/>
            <person name="Dai Q."/>
            <person name="Wu Y."/>
            <person name="Sun Y."/>
            <person name="Xu J.-R."/>
            <person name="Kang Z.K."/>
            <person name="Wang L."/>
            <person name="Huang L."/>
        </authorList>
    </citation>
    <scope>NUCLEOTIDE SEQUENCE [LARGE SCALE GENOMIC DNA]</scope>
    <source>
        <strain evidence="8">SXYL134</strain>
    </source>
</reference>
<keyword evidence="8" id="KW-1185">Reference proteome</keyword>
<feature type="transmembrane region" description="Helical" evidence="6">
    <location>
        <begin position="380"/>
        <end position="398"/>
    </location>
</feature>
<organism evidence="7 8">
    <name type="scientific">Cytospora mali</name>
    <name type="common">Apple Valsa canker fungus</name>
    <name type="synonym">Valsa mali</name>
    <dbReference type="NCBI Taxonomy" id="578113"/>
    <lineage>
        <taxon>Eukaryota</taxon>
        <taxon>Fungi</taxon>
        <taxon>Dikarya</taxon>
        <taxon>Ascomycota</taxon>
        <taxon>Pezizomycotina</taxon>
        <taxon>Sordariomycetes</taxon>
        <taxon>Sordariomycetidae</taxon>
        <taxon>Diaporthales</taxon>
        <taxon>Cytosporaceae</taxon>
        <taxon>Cytospora</taxon>
    </lineage>
</organism>
<dbReference type="AlphaFoldDB" id="A0A194V5M7"/>
<feature type="transmembrane region" description="Helical" evidence="6">
    <location>
        <begin position="255"/>
        <end position="273"/>
    </location>
</feature>